<feature type="binding site" description="in other chain" evidence="8">
    <location>
        <begin position="10"/>
        <end position="12"/>
    </location>
    <ligand>
        <name>FMN</name>
        <dbReference type="ChEBI" id="CHEBI:58210"/>
        <note>ligand shared between dimeric partners</note>
    </ligand>
</feature>
<keyword evidence="6 7" id="KW-0520">NAD</keyword>
<keyword evidence="3 7" id="KW-0288">FMN</keyword>
<dbReference type="EMBL" id="LXMA01000034">
    <property type="protein sequence ID" value="OAT72539.1"/>
    <property type="molecule type" value="Genomic_DNA"/>
</dbReference>
<evidence type="ECO:0000256" key="4">
    <source>
        <dbReference type="ARBA" id="ARBA00022857"/>
    </source>
</evidence>
<dbReference type="EC" id="1.-.-.-" evidence="7"/>
<comment type="caution">
    <text evidence="10">The sequence shown here is derived from an EMBL/GenBank/DDBJ whole genome shotgun (WGS) entry which is preliminary data.</text>
</comment>
<dbReference type="InterPro" id="IPR026021">
    <property type="entry name" value="YdjA-like"/>
</dbReference>
<dbReference type="GO" id="GO:0016491">
    <property type="term" value="F:oxidoreductase activity"/>
    <property type="evidence" value="ECO:0007669"/>
    <property type="project" value="UniProtKB-UniRule"/>
</dbReference>
<evidence type="ECO:0000313" key="10">
    <source>
        <dbReference type="EMBL" id="OAT72539.1"/>
    </source>
</evidence>
<evidence type="ECO:0000256" key="2">
    <source>
        <dbReference type="ARBA" id="ARBA00022630"/>
    </source>
</evidence>
<dbReference type="Pfam" id="PF00881">
    <property type="entry name" value="Nitroreductase"/>
    <property type="match status" value="1"/>
</dbReference>
<evidence type="ECO:0000256" key="8">
    <source>
        <dbReference type="PIRSR" id="PIRSR000232-1"/>
    </source>
</evidence>
<feature type="domain" description="Nitroreductase" evidence="9">
    <location>
        <begin position="7"/>
        <end position="165"/>
    </location>
</feature>
<dbReference type="PANTHER" id="PTHR43821:SF1">
    <property type="entry name" value="NAD(P)H NITROREDUCTASE YDJA-RELATED"/>
    <property type="match status" value="1"/>
</dbReference>
<keyword evidence="5 7" id="KW-0560">Oxidoreductase</keyword>
<evidence type="ECO:0000256" key="1">
    <source>
        <dbReference type="ARBA" id="ARBA00007118"/>
    </source>
</evidence>
<protein>
    <recommendedName>
        <fullName evidence="7">Putative NAD(P)H nitroreductase</fullName>
        <ecNumber evidence="7">1.-.-.-</ecNumber>
    </recommendedName>
</protein>
<evidence type="ECO:0000256" key="3">
    <source>
        <dbReference type="ARBA" id="ARBA00022643"/>
    </source>
</evidence>
<dbReference type="CDD" id="cd02135">
    <property type="entry name" value="YdjA-like"/>
    <property type="match status" value="1"/>
</dbReference>
<sequence length="188" mass="21731">MELSQLLRERRSIHVFQDRPVSPELVMELLETAIWVPNHRLTQPWRFILTYGEGRRKIAEAVRKIKESKEPDPGKKKEVGQKFYNKIMSIPMILTVLMKEDPNLIVREEDYASTSCVIHNFSLLAWERGIGMVWETYGWLHESIFRETMGIQPGEKVVGNLHIGYPAKIPSAQPRIPAAHLITVFDQA</sequence>
<dbReference type="InterPro" id="IPR052530">
    <property type="entry name" value="NAD(P)H_nitroreductase"/>
</dbReference>
<name>A0A1B7KRG1_PARTM</name>
<dbReference type="PIRSF" id="PIRSF000232">
    <property type="entry name" value="YdjA"/>
    <property type="match status" value="1"/>
</dbReference>
<gene>
    <name evidence="10" type="ORF">A7K69_10510</name>
</gene>
<evidence type="ECO:0000313" key="11">
    <source>
        <dbReference type="Proteomes" id="UP000078290"/>
    </source>
</evidence>
<comment type="cofactor">
    <cofactor evidence="8">
        <name>FMN</name>
        <dbReference type="ChEBI" id="CHEBI:58210"/>
    </cofactor>
    <text evidence="8">Binds 1 FMN per subunit.</text>
</comment>
<organism evidence="10 11">
    <name type="scientific">Parageobacillus thermoglucosidasius</name>
    <name type="common">Geobacillus thermoglucosidasius</name>
    <dbReference type="NCBI Taxonomy" id="1426"/>
    <lineage>
        <taxon>Bacteria</taxon>
        <taxon>Bacillati</taxon>
        <taxon>Bacillota</taxon>
        <taxon>Bacilli</taxon>
        <taxon>Bacillales</taxon>
        <taxon>Anoxybacillaceae</taxon>
        <taxon>Parageobacillus</taxon>
    </lineage>
</organism>
<reference evidence="11" key="1">
    <citation type="submission" date="2016-05" db="EMBL/GenBank/DDBJ databases">
        <authorList>
            <person name="Wang W."/>
            <person name="Zhu L."/>
        </authorList>
    </citation>
    <scope>NUCLEOTIDE SEQUENCE [LARGE SCALE GENOMIC DNA]</scope>
    <source>
        <strain evidence="11">W-2</strain>
    </source>
</reference>
<evidence type="ECO:0000259" key="9">
    <source>
        <dbReference type="Pfam" id="PF00881"/>
    </source>
</evidence>
<dbReference type="InterPro" id="IPR000415">
    <property type="entry name" value="Nitroreductase-like"/>
</dbReference>
<feature type="binding site" description="in other chain" evidence="8">
    <location>
        <begin position="134"/>
        <end position="136"/>
    </location>
    <ligand>
        <name>FMN</name>
        <dbReference type="ChEBI" id="CHEBI:58210"/>
        <note>ligand shared between dimeric partners</note>
    </ligand>
</feature>
<accession>A0A1B7KRG1</accession>
<dbReference type="OrthoDB" id="9804207at2"/>
<feature type="binding site" evidence="8">
    <location>
        <position position="39"/>
    </location>
    <ligand>
        <name>FMN</name>
        <dbReference type="ChEBI" id="CHEBI:58210"/>
        <note>ligand shared between dimeric partners</note>
    </ligand>
</feature>
<dbReference type="AlphaFoldDB" id="A0A1B7KRG1"/>
<keyword evidence="4 7" id="KW-0521">NADP</keyword>
<dbReference type="RefSeq" id="WP_064552322.1">
    <property type="nucleotide sequence ID" value="NZ_LXMA01000034.1"/>
</dbReference>
<evidence type="ECO:0000256" key="6">
    <source>
        <dbReference type="ARBA" id="ARBA00023027"/>
    </source>
</evidence>
<dbReference type="SUPFAM" id="SSF55469">
    <property type="entry name" value="FMN-dependent nitroreductase-like"/>
    <property type="match status" value="1"/>
</dbReference>
<comment type="similarity">
    <text evidence="1 7">Belongs to the nitroreductase family.</text>
</comment>
<proteinExistence type="inferred from homology"/>
<dbReference type="PANTHER" id="PTHR43821">
    <property type="entry name" value="NAD(P)H NITROREDUCTASE YDJA-RELATED"/>
    <property type="match status" value="1"/>
</dbReference>
<keyword evidence="2 7" id="KW-0285">Flavoprotein</keyword>
<evidence type="ECO:0000256" key="5">
    <source>
        <dbReference type="ARBA" id="ARBA00023002"/>
    </source>
</evidence>
<dbReference type="InterPro" id="IPR029479">
    <property type="entry name" value="Nitroreductase"/>
</dbReference>
<dbReference type="Gene3D" id="3.40.109.10">
    <property type="entry name" value="NADH Oxidase"/>
    <property type="match status" value="1"/>
</dbReference>
<dbReference type="Proteomes" id="UP000078290">
    <property type="component" value="Unassembled WGS sequence"/>
</dbReference>
<evidence type="ECO:0000256" key="7">
    <source>
        <dbReference type="PIRNR" id="PIRNR000232"/>
    </source>
</evidence>